<comment type="subcellular location">
    <subcellularLocation>
        <location evidence="1">Membrane</location>
        <topology evidence="1">Multi-pass membrane protein</topology>
    </subcellularLocation>
</comment>
<dbReference type="InterPro" id="IPR058533">
    <property type="entry name" value="Cation_efflux_TM"/>
</dbReference>
<dbReference type="GO" id="GO:0016020">
    <property type="term" value="C:membrane"/>
    <property type="evidence" value="ECO:0007669"/>
    <property type="project" value="UniProtKB-SubCell"/>
</dbReference>
<gene>
    <name evidence="12" type="primary">czcD.1</name>
    <name evidence="12" type="ordered locus">CBUD_1450</name>
</gene>
<keyword evidence="5 9" id="KW-0812">Transmembrane</keyword>
<evidence type="ECO:0000256" key="1">
    <source>
        <dbReference type="ARBA" id="ARBA00004141"/>
    </source>
</evidence>
<proteinExistence type="inferred from homology"/>
<dbReference type="InterPro" id="IPR050291">
    <property type="entry name" value="CDF_Transporter"/>
</dbReference>
<keyword evidence="6" id="KW-0862">Zinc</keyword>
<feature type="transmembrane region" description="Helical" evidence="9">
    <location>
        <begin position="167"/>
        <end position="196"/>
    </location>
</feature>
<evidence type="ECO:0000256" key="5">
    <source>
        <dbReference type="ARBA" id="ARBA00022692"/>
    </source>
</evidence>
<keyword evidence="8 9" id="KW-0472">Membrane</keyword>
<feature type="domain" description="Cation efflux protein transmembrane" evidence="10">
    <location>
        <begin position="18"/>
        <end position="211"/>
    </location>
</feature>
<dbReference type="PANTHER" id="PTHR43840:SF15">
    <property type="entry name" value="MITOCHONDRIAL METAL TRANSPORTER 1-RELATED"/>
    <property type="match status" value="1"/>
</dbReference>
<evidence type="ECO:0000256" key="9">
    <source>
        <dbReference type="SAM" id="Phobius"/>
    </source>
</evidence>
<dbReference type="Gene3D" id="3.30.70.1350">
    <property type="entry name" value="Cation efflux protein, cytoplasmic domain"/>
    <property type="match status" value="1"/>
</dbReference>
<dbReference type="NCBIfam" id="TIGR01297">
    <property type="entry name" value="CDF"/>
    <property type="match status" value="1"/>
</dbReference>
<keyword evidence="6" id="KW-0864">Zinc transport</keyword>
<evidence type="ECO:0000313" key="12">
    <source>
        <dbReference type="EMBL" id="ABS77036.1"/>
    </source>
</evidence>
<accession>A9KGF5</accession>
<dbReference type="SUPFAM" id="SSF161111">
    <property type="entry name" value="Cation efflux protein transmembrane domain-like"/>
    <property type="match status" value="1"/>
</dbReference>
<feature type="transmembrane region" description="Helical" evidence="9">
    <location>
        <begin position="115"/>
        <end position="132"/>
    </location>
</feature>
<evidence type="ECO:0000256" key="8">
    <source>
        <dbReference type="ARBA" id="ARBA00023136"/>
    </source>
</evidence>
<dbReference type="Gene3D" id="1.20.1510.10">
    <property type="entry name" value="Cation efflux protein transmembrane domain"/>
    <property type="match status" value="1"/>
</dbReference>
<dbReference type="GO" id="GO:0008324">
    <property type="term" value="F:monoatomic cation transmembrane transporter activity"/>
    <property type="evidence" value="ECO:0007669"/>
    <property type="project" value="InterPro"/>
</dbReference>
<evidence type="ECO:0000256" key="6">
    <source>
        <dbReference type="ARBA" id="ARBA00022906"/>
    </source>
</evidence>
<name>A9KGF5_COXBN</name>
<keyword evidence="4" id="KW-0410">Iron transport</keyword>
<dbReference type="HOGENOM" id="CLU_013430_3_6_6"/>
<dbReference type="Pfam" id="PF01545">
    <property type="entry name" value="Cation_efflux"/>
    <property type="match status" value="1"/>
</dbReference>
<dbReference type="FunFam" id="1.20.1510.10:FF:000006">
    <property type="entry name" value="Divalent cation efflux transporter"/>
    <property type="match status" value="1"/>
</dbReference>
<dbReference type="InterPro" id="IPR027470">
    <property type="entry name" value="Cation_efflux_CTD"/>
</dbReference>
<comment type="similarity">
    <text evidence="2">Belongs to the cation diffusion facilitator (CDF) transporter (TC 2.A.4) family. FieF subfamily.</text>
</comment>
<dbReference type="GO" id="GO:0006826">
    <property type="term" value="P:iron ion transport"/>
    <property type="evidence" value="ECO:0007669"/>
    <property type="project" value="UniProtKB-KW"/>
</dbReference>
<dbReference type="EMBL" id="CP000733">
    <property type="protein sequence ID" value="ABS77036.1"/>
    <property type="molecule type" value="Genomic_DNA"/>
</dbReference>
<feature type="transmembrane region" description="Helical" evidence="9">
    <location>
        <begin position="12"/>
        <end position="37"/>
    </location>
</feature>
<feature type="domain" description="Cation efflux protein cytoplasmic" evidence="11">
    <location>
        <begin position="216"/>
        <end position="293"/>
    </location>
</feature>
<evidence type="ECO:0000256" key="2">
    <source>
        <dbReference type="ARBA" id="ARBA00010212"/>
    </source>
</evidence>
<reference evidence="12 13" key="1">
    <citation type="journal article" date="2009" name="Infect. Immun.">
        <title>Comparative genomics reveal extensive transposon-mediated genomic plasticity and diversity among potential effector proteins within the genus Coxiella.</title>
        <authorList>
            <person name="Beare P.A."/>
            <person name="Unsworth N."/>
            <person name="Andoh M."/>
            <person name="Voth D.E."/>
            <person name="Omsland A."/>
            <person name="Gilk S.D."/>
            <person name="Williams K.P."/>
            <person name="Sobral B.W."/>
            <person name="Kupko J.J.III."/>
            <person name="Porcella S.F."/>
            <person name="Samuel J.E."/>
            <person name="Heinzen R.A."/>
        </authorList>
    </citation>
    <scope>NUCLEOTIDE SEQUENCE [LARGE SCALE GENOMIC DNA]</scope>
    <source>
        <strain evidence="12 13">Dugway 5J108-111</strain>
    </source>
</reference>
<dbReference type="GO" id="GO:0006829">
    <property type="term" value="P:zinc ion transport"/>
    <property type="evidence" value="ECO:0007669"/>
    <property type="project" value="UniProtKB-KW"/>
</dbReference>
<evidence type="ECO:0000256" key="7">
    <source>
        <dbReference type="ARBA" id="ARBA00022989"/>
    </source>
</evidence>
<dbReference type="InterPro" id="IPR002524">
    <property type="entry name" value="Cation_efflux"/>
</dbReference>
<feature type="transmembrane region" description="Helical" evidence="9">
    <location>
        <begin position="84"/>
        <end position="103"/>
    </location>
</feature>
<sequence length="378" mass="41681">MTSLQSKSRLSIIFNVSLVSAAVNTLLALFKIVVGIFGHSQALIADGVHSLSDLLTDGLVVVTGRMGAQSPDKEHPYGHRRIETIGSIIIAVILIFVAIGIAFDTLEHLIHHAHLPLPTFPVIIVAVISIIANEGLFRYTLAKGNQINSDLLRTNAWHNRSDSLVSLIVLISVIGSRFGITYLDAIGAFIIAVLILRMGIKMIWNNGKELIDTAVDDDTLKKITETISSVPDVLSIHQLRTRYHGGNIFVDVHIQVAPDISVSEGHYVGEQVHLTLLKSVEHVADVTVHIDPENDATSMPSATLPSRQAILQLLNDRWKHLPGFTDIRRTVLHYLNGKLHVEIYLPLTALADDKPSLEQKYRNAANLDIIKKVTIYFE</sequence>
<evidence type="ECO:0000313" key="13">
    <source>
        <dbReference type="Proteomes" id="UP000008555"/>
    </source>
</evidence>
<dbReference type="InterPro" id="IPR027469">
    <property type="entry name" value="Cation_efflux_TMD_sf"/>
</dbReference>
<dbReference type="InterPro" id="IPR036837">
    <property type="entry name" value="Cation_efflux_CTD_sf"/>
</dbReference>
<dbReference type="AlphaFoldDB" id="A9KGF5"/>
<evidence type="ECO:0000259" key="11">
    <source>
        <dbReference type="Pfam" id="PF16916"/>
    </source>
</evidence>
<keyword evidence="3" id="KW-0813">Transport</keyword>
<protein>
    <submittedName>
        <fullName evidence="12">Cobalt-zinc-cadmium resistance protein</fullName>
    </submittedName>
</protein>
<dbReference type="RefSeq" id="WP_005771020.1">
    <property type="nucleotide sequence ID" value="NC_009727.1"/>
</dbReference>
<evidence type="ECO:0000259" key="10">
    <source>
        <dbReference type="Pfam" id="PF01545"/>
    </source>
</evidence>
<evidence type="ECO:0000256" key="4">
    <source>
        <dbReference type="ARBA" id="ARBA00022496"/>
    </source>
</evidence>
<dbReference type="PANTHER" id="PTHR43840">
    <property type="entry name" value="MITOCHONDRIAL METAL TRANSPORTER 1-RELATED"/>
    <property type="match status" value="1"/>
</dbReference>
<organism evidence="12 13">
    <name type="scientific">Coxiella burnetii (strain Dugway 5J108-111)</name>
    <dbReference type="NCBI Taxonomy" id="434922"/>
    <lineage>
        <taxon>Bacteria</taxon>
        <taxon>Pseudomonadati</taxon>
        <taxon>Pseudomonadota</taxon>
        <taxon>Gammaproteobacteria</taxon>
        <taxon>Legionellales</taxon>
        <taxon>Coxiellaceae</taxon>
        <taxon>Coxiella</taxon>
    </lineage>
</organism>
<dbReference type="Proteomes" id="UP000008555">
    <property type="component" value="Chromosome"/>
</dbReference>
<keyword evidence="6" id="KW-0406">Ion transport</keyword>
<keyword evidence="4" id="KW-0408">Iron</keyword>
<keyword evidence="7 9" id="KW-1133">Transmembrane helix</keyword>
<dbReference type="Pfam" id="PF16916">
    <property type="entry name" value="ZT_dimer"/>
    <property type="match status" value="1"/>
</dbReference>
<dbReference type="SUPFAM" id="SSF160240">
    <property type="entry name" value="Cation efflux protein cytoplasmic domain-like"/>
    <property type="match status" value="1"/>
</dbReference>
<evidence type="ECO:0000256" key="3">
    <source>
        <dbReference type="ARBA" id="ARBA00022448"/>
    </source>
</evidence>
<dbReference type="KEGG" id="cbd:CBUD_1450"/>